<reference evidence="3 4" key="1">
    <citation type="submission" date="2016-07" db="EMBL/GenBank/DDBJ databases">
        <title>Draft genome of Scalindua rubra, obtained from a brine-seawater interface in the Red Sea, sheds light on salt adaptation in anammox bacteria.</title>
        <authorList>
            <person name="Speth D.R."/>
            <person name="Lagkouvardos I."/>
            <person name="Wang Y."/>
            <person name="Qian P.-Y."/>
            <person name="Dutilh B.E."/>
            <person name="Jetten M.S."/>
        </authorList>
    </citation>
    <scope>NUCLEOTIDE SEQUENCE [LARGE SCALE GENOMIC DNA]</scope>
    <source>
        <strain evidence="3">BSI-1</strain>
    </source>
</reference>
<dbReference type="Pfam" id="PF06114">
    <property type="entry name" value="Peptidase_M78"/>
    <property type="match status" value="1"/>
</dbReference>
<dbReference type="Pfam" id="PF01381">
    <property type="entry name" value="HTH_3"/>
    <property type="match status" value="1"/>
</dbReference>
<comment type="similarity">
    <text evidence="1">Belongs to the short-chain fatty acyl-CoA assimilation regulator (ScfR) family.</text>
</comment>
<evidence type="ECO:0000256" key="1">
    <source>
        <dbReference type="ARBA" id="ARBA00007227"/>
    </source>
</evidence>
<feature type="domain" description="HTH cro/C1-type" evidence="2">
    <location>
        <begin position="10"/>
        <end position="65"/>
    </location>
</feature>
<dbReference type="PANTHER" id="PTHR43236">
    <property type="entry name" value="ANTITOXIN HIGA1"/>
    <property type="match status" value="1"/>
</dbReference>
<dbReference type="GO" id="GO:0003677">
    <property type="term" value="F:DNA binding"/>
    <property type="evidence" value="ECO:0007669"/>
    <property type="project" value="InterPro"/>
</dbReference>
<dbReference type="InterPro" id="IPR010359">
    <property type="entry name" value="IrrE_HExxH"/>
</dbReference>
<evidence type="ECO:0000259" key="2">
    <source>
        <dbReference type="PROSITE" id="PS50943"/>
    </source>
</evidence>
<dbReference type="Proteomes" id="UP000094056">
    <property type="component" value="Unassembled WGS sequence"/>
</dbReference>
<organism evidence="3 4">
    <name type="scientific">Candidatus Scalindua rubra</name>
    <dbReference type="NCBI Taxonomy" id="1872076"/>
    <lineage>
        <taxon>Bacteria</taxon>
        <taxon>Pseudomonadati</taxon>
        <taxon>Planctomycetota</taxon>
        <taxon>Candidatus Brocadiia</taxon>
        <taxon>Candidatus Brocadiales</taxon>
        <taxon>Candidatus Scalinduaceae</taxon>
        <taxon>Candidatus Scalindua</taxon>
    </lineage>
</organism>
<dbReference type="Gene3D" id="1.10.10.2910">
    <property type="match status" value="1"/>
</dbReference>
<name>A0A1E3XBM1_9BACT</name>
<accession>A0A1E3XBM1</accession>
<dbReference type="InterPro" id="IPR001387">
    <property type="entry name" value="Cro/C1-type_HTH"/>
</dbReference>
<comment type="caution">
    <text evidence="3">The sequence shown here is derived from an EMBL/GenBank/DDBJ whole genome shotgun (WGS) entry which is preliminary data.</text>
</comment>
<dbReference type="InterPro" id="IPR052345">
    <property type="entry name" value="Rad_response_metalloprotease"/>
</dbReference>
<protein>
    <submittedName>
        <fullName evidence="3">Helix-turn-helix protein</fullName>
    </submittedName>
</protein>
<dbReference type="SMART" id="SM00530">
    <property type="entry name" value="HTH_XRE"/>
    <property type="match status" value="1"/>
</dbReference>
<proteinExistence type="inferred from homology"/>
<dbReference type="EMBL" id="MAYW01000041">
    <property type="protein sequence ID" value="ODS32999.1"/>
    <property type="molecule type" value="Genomic_DNA"/>
</dbReference>
<evidence type="ECO:0000313" key="4">
    <source>
        <dbReference type="Proteomes" id="UP000094056"/>
    </source>
</evidence>
<dbReference type="PROSITE" id="PS50943">
    <property type="entry name" value="HTH_CROC1"/>
    <property type="match status" value="1"/>
</dbReference>
<sequence length="375" mass="43278">MSNTKIAYQLKVARESLGLTLIEAAKRLGFPNYQTLMKIEEGKREVKASELSKFSRVYFCSIGKLLGEKEFSLGNVFLWRELQQVMKKKKIEAEILYRCEQYHLLEKCLNLKAKKGFIEVSIDDISTNNDISTLAERVSELLALGSRPAFTLQKVLEQDYSVKILFYPIPFGSAVSTVNPDYGTVIVINTDEAPWRRNYDLAHELFHLITWKAVSLKDLEDQTYFVDIEKKANRFASILLLPGKEVRKEITERIETQKQFTYSDLVDIAMEFGVSAQALLYRMANLRFIKWEDADNIAKDEELAEINKQKRKREWGETPESERLIFLAIRCLRKGLISRGKFAEVIGIDRSEIDSYIEKKGLMELEGNRIEIMAS</sequence>
<gene>
    <name evidence="3" type="ORF">SCARUB_01876</name>
</gene>
<dbReference type="Gene3D" id="1.10.260.40">
    <property type="entry name" value="lambda repressor-like DNA-binding domains"/>
    <property type="match status" value="1"/>
</dbReference>
<dbReference type="AlphaFoldDB" id="A0A1E3XBM1"/>
<dbReference type="SUPFAM" id="SSF47413">
    <property type="entry name" value="lambda repressor-like DNA-binding domains"/>
    <property type="match status" value="1"/>
</dbReference>
<evidence type="ECO:0000313" key="3">
    <source>
        <dbReference type="EMBL" id="ODS32999.1"/>
    </source>
</evidence>
<dbReference type="PANTHER" id="PTHR43236:SF1">
    <property type="entry name" value="BLL7220 PROTEIN"/>
    <property type="match status" value="1"/>
</dbReference>
<dbReference type="CDD" id="cd00093">
    <property type="entry name" value="HTH_XRE"/>
    <property type="match status" value="1"/>
</dbReference>
<dbReference type="InterPro" id="IPR010982">
    <property type="entry name" value="Lambda_DNA-bd_dom_sf"/>
</dbReference>